<accession>F0RXR1</accession>
<dbReference type="HOGENOM" id="CLU_026673_11_0_12"/>
<dbReference type="EC" id="1.1.1.14" evidence="5"/>
<dbReference type="SUPFAM" id="SSF50129">
    <property type="entry name" value="GroES-like"/>
    <property type="match status" value="1"/>
</dbReference>
<protein>
    <submittedName>
        <fullName evidence="5">L-iditol 2-dehydrogenase</fullName>
        <ecNumber evidence="5">1.1.1.14</ecNumber>
    </submittedName>
</protein>
<dbReference type="Proteomes" id="UP000008466">
    <property type="component" value="Chromosome"/>
</dbReference>
<keyword evidence="3 5" id="KW-0560">Oxidoreductase</keyword>
<keyword evidence="6" id="KW-1185">Reference proteome</keyword>
<dbReference type="OrthoDB" id="9791234at2"/>
<dbReference type="PANTHER" id="PTHR43401:SF2">
    <property type="entry name" value="L-THREONINE 3-DEHYDROGENASE"/>
    <property type="match status" value="1"/>
</dbReference>
<evidence type="ECO:0000313" key="5">
    <source>
        <dbReference type="EMBL" id="ADY12188.1"/>
    </source>
</evidence>
<feature type="domain" description="Enoyl reductase (ER)" evidence="4">
    <location>
        <begin position="7"/>
        <end position="336"/>
    </location>
</feature>
<dbReference type="PANTHER" id="PTHR43401">
    <property type="entry name" value="L-THREONINE 3-DEHYDROGENASE"/>
    <property type="match status" value="1"/>
</dbReference>
<dbReference type="Pfam" id="PF00107">
    <property type="entry name" value="ADH_zinc_N"/>
    <property type="match status" value="1"/>
</dbReference>
<dbReference type="SMART" id="SM00829">
    <property type="entry name" value="PKS_ER"/>
    <property type="match status" value="1"/>
</dbReference>
<dbReference type="InterPro" id="IPR011032">
    <property type="entry name" value="GroES-like_sf"/>
</dbReference>
<evidence type="ECO:0000256" key="3">
    <source>
        <dbReference type="ARBA" id="ARBA00023002"/>
    </source>
</evidence>
<keyword evidence="1" id="KW-0479">Metal-binding</keyword>
<dbReference type="Gene3D" id="3.90.180.10">
    <property type="entry name" value="Medium-chain alcohol dehydrogenases, catalytic domain"/>
    <property type="match status" value="1"/>
</dbReference>
<dbReference type="SUPFAM" id="SSF51735">
    <property type="entry name" value="NAD(P)-binding Rossmann-fold domains"/>
    <property type="match status" value="1"/>
</dbReference>
<sequence>MQAVQISAPHLVELVTQIIPKPKQGEALLRILYGGICGSDLGSYRGTFAYVSYPRIPGHEFSAEIVEIGPNEYGLTTGMVVTANPYFNCGHCYACRHGLVNACMENQTMGVQRDGAFSQYITMPINRLYQGNGLSPTTLAMVEPFCIAHHGVRKANVKAGETVLVMGSGTIGMLCAFTLRALKANVWIADIDPVKLQFAQSLGFNQTLLNDDADHFKEQVQHVTNHNGFDVVVEAVGAASTFLACIESAAFGGRVIQIGVGKQEALFNFTQIQKKELLIHGSRNALDEDFRSVLAMLGQNNFPIEGLISRIYPFLEAPKAFEYFSQGTGVRMKILLDFTKENPNE</sequence>
<evidence type="ECO:0000256" key="1">
    <source>
        <dbReference type="ARBA" id="ARBA00022723"/>
    </source>
</evidence>
<dbReference type="Pfam" id="PF08240">
    <property type="entry name" value="ADH_N"/>
    <property type="match status" value="1"/>
</dbReference>
<evidence type="ECO:0000313" key="6">
    <source>
        <dbReference type="Proteomes" id="UP000008466"/>
    </source>
</evidence>
<dbReference type="Gene3D" id="3.40.50.720">
    <property type="entry name" value="NAD(P)-binding Rossmann-like Domain"/>
    <property type="match status" value="1"/>
</dbReference>
<dbReference type="InterPro" id="IPR020843">
    <property type="entry name" value="ER"/>
</dbReference>
<dbReference type="InterPro" id="IPR013154">
    <property type="entry name" value="ADH-like_N"/>
</dbReference>
<evidence type="ECO:0000259" key="4">
    <source>
        <dbReference type="SMART" id="SM00829"/>
    </source>
</evidence>
<dbReference type="AlphaFoldDB" id="F0RXR1"/>
<dbReference type="InterPro" id="IPR050129">
    <property type="entry name" value="Zn_alcohol_dh"/>
</dbReference>
<dbReference type="GO" id="GO:0046872">
    <property type="term" value="F:metal ion binding"/>
    <property type="evidence" value="ECO:0007669"/>
    <property type="project" value="UniProtKB-KW"/>
</dbReference>
<dbReference type="CDD" id="cd08261">
    <property type="entry name" value="Zn_ADH7"/>
    <property type="match status" value="1"/>
</dbReference>
<dbReference type="RefSeq" id="WP_013606041.1">
    <property type="nucleotide sequence ID" value="NC_015152.1"/>
</dbReference>
<dbReference type="InterPro" id="IPR036291">
    <property type="entry name" value="NAD(P)-bd_dom_sf"/>
</dbReference>
<evidence type="ECO:0000256" key="2">
    <source>
        <dbReference type="ARBA" id="ARBA00022833"/>
    </source>
</evidence>
<gene>
    <name evidence="5" type="ordered locus">SpiBuddy_0352</name>
</gene>
<organism evidence="5 6">
    <name type="scientific">Sphaerochaeta globosa (strain ATCC BAA-1886 / DSM 22777 / Buddy)</name>
    <name type="common">Spirochaeta sp. (strain Buddy)</name>
    <dbReference type="NCBI Taxonomy" id="158189"/>
    <lineage>
        <taxon>Bacteria</taxon>
        <taxon>Pseudomonadati</taxon>
        <taxon>Spirochaetota</taxon>
        <taxon>Spirochaetia</taxon>
        <taxon>Spirochaetales</taxon>
        <taxon>Sphaerochaetaceae</taxon>
        <taxon>Sphaerochaeta</taxon>
    </lineage>
</organism>
<dbReference type="STRING" id="158189.SpiBuddy_0352"/>
<keyword evidence="2" id="KW-0862">Zinc</keyword>
<dbReference type="eggNOG" id="COG1063">
    <property type="taxonomic scope" value="Bacteria"/>
</dbReference>
<dbReference type="EMBL" id="CP002541">
    <property type="protein sequence ID" value="ADY12188.1"/>
    <property type="molecule type" value="Genomic_DNA"/>
</dbReference>
<dbReference type="GO" id="GO:0003939">
    <property type="term" value="F:L-iditol 2-dehydrogenase (NAD+) activity"/>
    <property type="evidence" value="ECO:0007669"/>
    <property type="project" value="UniProtKB-EC"/>
</dbReference>
<name>F0RXR1_SPHGB</name>
<proteinExistence type="predicted"/>
<dbReference type="InterPro" id="IPR013149">
    <property type="entry name" value="ADH-like_C"/>
</dbReference>
<dbReference type="KEGG" id="sbu:SpiBuddy_0352"/>
<reference evidence="6" key="1">
    <citation type="submission" date="2011-02" db="EMBL/GenBank/DDBJ databases">
        <title>Complete sequence of Spirochaeta sp. Buddy.</title>
        <authorList>
            <person name="Lucas S."/>
            <person name="Copeland A."/>
            <person name="Lapidus A."/>
            <person name="Cheng J.-F."/>
            <person name="Goodwin L."/>
            <person name="Pitluck S."/>
            <person name="Zeytun A."/>
            <person name="Detter J.C."/>
            <person name="Han C."/>
            <person name="Tapia R."/>
            <person name="Land M."/>
            <person name="Hauser L."/>
            <person name="Kyrpides N."/>
            <person name="Ivanova N."/>
            <person name="Mikhailova N."/>
            <person name="Pagani I."/>
            <person name="Ritalahti K.M."/>
            <person name="Loeffler F.E."/>
            <person name="Woyke T."/>
        </authorList>
    </citation>
    <scope>NUCLEOTIDE SEQUENCE [LARGE SCALE GENOMIC DNA]</scope>
    <source>
        <strain evidence="6">ATCC BAA-1886 / DSM 22777 / Buddy</strain>
    </source>
</reference>